<keyword evidence="1" id="KW-0732">Signal</keyword>
<comment type="caution">
    <text evidence="3">The sequence shown here is derived from an EMBL/GenBank/DDBJ whole genome shotgun (WGS) entry which is preliminary data.</text>
</comment>
<evidence type="ECO:0000313" key="3">
    <source>
        <dbReference type="EMBL" id="PTQ79670.1"/>
    </source>
</evidence>
<dbReference type="AlphaFoldDB" id="A0A2T5I775"/>
<reference evidence="3 4" key="1">
    <citation type="submission" date="2018-04" db="EMBL/GenBank/DDBJ databases">
        <title>Active sludge and wastewater microbial communities from Klosterneuburg, Austria.</title>
        <authorList>
            <person name="Wagner M."/>
        </authorList>
    </citation>
    <scope>NUCLEOTIDE SEQUENCE [LARGE SCALE GENOMIC DNA]</scope>
    <source>
        <strain evidence="3 4">Nl12</strain>
    </source>
</reference>
<protein>
    <recommendedName>
        <fullName evidence="2">ABC-type transport auxiliary lipoprotein component domain-containing protein</fullName>
    </recommendedName>
</protein>
<accession>A0A2T5I775</accession>
<organism evidence="3 4">
    <name type="scientific">Nitrosospira multiformis</name>
    <dbReference type="NCBI Taxonomy" id="1231"/>
    <lineage>
        <taxon>Bacteria</taxon>
        <taxon>Pseudomonadati</taxon>
        <taxon>Pseudomonadota</taxon>
        <taxon>Betaproteobacteria</taxon>
        <taxon>Nitrosomonadales</taxon>
        <taxon>Nitrosomonadaceae</taxon>
        <taxon>Nitrosospira</taxon>
    </lineage>
</organism>
<name>A0A2T5I775_9PROT</name>
<dbReference type="Proteomes" id="UP000244152">
    <property type="component" value="Unassembled WGS sequence"/>
</dbReference>
<dbReference type="EMBL" id="QAOK01000024">
    <property type="protein sequence ID" value="PTQ79670.1"/>
    <property type="molecule type" value="Genomic_DNA"/>
</dbReference>
<sequence>MTSLGRSAFFMMVASLAAGCASVPETRFYTLSIGSESSEIKALSRDLSTPIFIDILPVNVPERLARPQLVVRSRDSGPETPLFILEQDRWSSPFNYELRDAFASGIANLTGAVNRAGRGRTPDQIVYRIAIELSQLDAIIDDSVKARFSWTITRPVDARSVACYAVITEPVAAGVEGVVEGVQRAVAGVVTDISKNVIELDMGRVPTCAVRKEAP</sequence>
<dbReference type="PROSITE" id="PS51257">
    <property type="entry name" value="PROKAR_LIPOPROTEIN"/>
    <property type="match status" value="1"/>
</dbReference>
<evidence type="ECO:0000259" key="2">
    <source>
        <dbReference type="Pfam" id="PF03886"/>
    </source>
</evidence>
<dbReference type="SUPFAM" id="SSF159594">
    <property type="entry name" value="XCC0632-like"/>
    <property type="match status" value="1"/>
</dbReference>
<feature type="signal peptide" evidence="1">
    <location>
        <begin position="1"/>
        <end position="17"/>
    </location>
</feature>
<dbReference type="Gene3D" id="3.40.50.10610">
    <property type="entry name" value="ABC-type transport auxiliary lipoprotein component"/>
    <property type="match status" value="1"/>
</dbReference>
<gene>
    <name evidence="3" type="ORF">C8R21_12434</name>
</gene>
<feature type="chain" id="PRO_5015415025" description="ABC-type transport auxiliary lipoprotein component domain-containing protein" evidence="1">
    <location>
        <begin position="18"/>
        <end position="215"/>
    </location>
</feature>
<evidence type="ECO:0000313" key="4">
    <source>
        <dbReference type="Proteomes" id="UP000244152"/>
    </source>
</evidence>
<dbReference type="InterPro" id="IPR005586">
    <property type="entry name" value="ABC_trans_aux"/>
</dbReference>
<feature type="domain" description="ABC-type transport auxiliary lipoprotein component" evidence="2">
    <location>
        <begin position="46"/>
        <end position="193"/>
    </location>
</feature>
<proteinExistence type="predicted"/>
<evidence type="ECO:0000256" key="1">
    <source>
        <dbReference type="SAM" id="SignalP"/>
    </source>
</evidence>
<dbReference type="Pfam" id="PF03886">
    <property type="entry name" value="ABC_trans_aux"/>
    <property type="match status" value="1"/>
</dbReference>